<dbReference type="PANTHER" id="PTHR18934">
    <property type="entry name" value="ATP-DEPENDENT RNA HELICASE"/>
    <property type="match status" value="1"/>
</dbReference>
<dbReference type="SMART" id="SM00847">
    <property type="entry name" value="HA2"/>
    <property type="match status" value="1"/>
</dbReference>
<dbReference type="SMART" id="SM00487">
    <property type="entry name" value="DEXDc"/>
    <property type="match status" value="1"/>
</dbReference>
<dbReference type="EMBL" id="VJMH01006962">
    <property type="protein sequence ID" value="KAF0687011.1"/>
    <property type="molecule type" value="Genomic_DNA"/>
</dbReference>
<dbReference type="GO" id="GO:0016787">
    <property type="term" value="F:hydrolase activity"/>
    <property type="evidence" value="ECO:0007669"/>
    <property type="project" value="UniProtKB-KW"/>
</dbReference>
<gene>
    <name evidence="10" type="primary">Aste57867_21231</name>
    <name evidence="9" type="ORF">As57867_021163</name>
    <name evidence="10" type="ORF">ASTE57867_21231</name>
</gene>
<name>A0A485LIF2_9STRA</name>
<dbReference type="InterPro" id="IPR002464">
    <property type="entry name" value="DNA/RNA_helicase_DEAH_CS"/>
</dbReference>
<evidence type="ECO:0000259" key="7">
    <source>
        <dbReference type="PROSITE" id="PS51192"/>
    </source>
</evidence>
<dbReference type="GO" id="GO:0005524">
    <property type="term" value="F:ATP binding"/>
    <property type="evidence" value="ECO:0007669"/>
    <property type="project" value="UniProtKB-KW"/>
</dbReference>
<dbReference type="Gene3D" id="3.30.160.20">
    <property type="match status" value="1"/>
</dbReference>
<feature type="domain" description="Helicase C-terminal" evidence="8">
    <location>
        <begin position="768"/>
        <end position="943"/>
    </location>
</feature>
<sequence length="1274" mass="141373">MGLNRLDLSEESERVVESLLEAALQAPASKKQFLSGRRTKKKIEKAYDALTAMHFPFDLVEEALSHAHDLTGALQYICLYHSSADLPSTFRAYAQKAPVQHTADEEEKPQLTFVPAAAPTAPLKGRADDGCDEIKTSQVPKEPTKKEIVQDKEDAKAWTLRYLEMQEREEDHSPEEKRRQLELDIEHAMTQLKGVKKSKKNEIAYWQAEIVRLKAELSALPQANVVVVVDEDTPLEVPQVLHLPIEDEEDDDDGGMEMFSMLESTAVEAVIAAPVVESKPTAIAVPQVKWTGKTPRMQLQEYCQKHKWTPPQYTANSSRGKYNYRLSVRRGKQQALAIDVPEIYATIDSAKDAVATRALYVLMPQLPLHRGLPPYYRDMWLEWVREVEDEARQAKSITVASKSAIIDGLFGLLADVDAPLPSSVPAPTEAAAVLDSWDSDGEDESWEDQADDVVAPVALPVSTISAPSPKKDEAFAKLMQSKRYRAFLPTRAALPIAAHKNKIIESTHGNSVVLVSGETGSGKSTQVPHYLLEDMLVRGQDGNGLIMCTQPRRLAAIGVAERVSEEMGEVVGTGYVGYQIRLEQKKSPRCKLVFCTTGILLRQLQTNPTLDGVSHVVVDEIHERDVQCDVLLGLLRRLVLSRPSLKLVLMSATLNAELFQAYFRSCDLITVPGRLYPVEKLYLEDVFELTQHVIHEGTKYCRSTENEASSYSLQVTGRGGRVAKQVLTWHASDLRTKDDAAAQDDGPYSVHTLAMMDKVDPSVINYDLIEDLVANLVLQNKSVAGDALLIFLSGRAEIRTLIDQLGANRSLAARCLFLPLHASLSTTEQHNVFNHYPNKIKVIVSTNIAETSLTIDDITIVIDAGRVKQMRHDAKTQTSFLNEVWIAQANANQRAGRAGRVQAGKCFRLYPKYLFDDEMLAQPVAEIHRAPLTSLSLQLHELVPTNCAGFWHELLESPSEQAILDATNELVQLGALSDGAMTPLGHHLAKLPLDVRLGKMLLFAAIFGCTRPIAVVAAMLESKSPFVTPFGQEKEATAKRQLFQTGDSDLLTDLAAFQAWAKLPSTQQDAFCKRHFLHRGALQEIQKLATSFERLLRDLGFAASHDDANKFSGDTAVVNAVVAAGLYPNVVLVEPDEKQPTRVVRFWERQKQVFLHPSSINHGTTLFRSPWLGYHLKLKTSRVYLPVSSGVTPLALALFGGQFDMKLEAQQLTIDAWIDLPCAGRTAMLLYELRRRLSILLERKLDAPSAMDSDDRALVDTVALLWAREAAHVA</sequence>
<evidence type="ECO:0000256" key="3">
    <source>
        <dbReference type="ARBA" id="ARBA00022801"/>
    </source>
</evidence>
<keyword evidence="11" id="KW-1185">Reference proteome</keyword>
<dbReference type="FunFam" id="3.40.50.300:FF:000500">
    <property type="entry name" value="ATP-dependent RNA helicase DHX29"/>
    <property type="match status" value="1"/>
</dbReference>
<dbReference type="Pfam" id="PF21010">
    <property type="entry name" value="HA2_C"/>
    <property type="match status" value="1"/>
</dbReference>
<evidence type="ECO:0000256" key="1">
    <source>
        <dbReference type="ARBA" id="ARBA00012552"/>
    </source>
</evidence>
<evidence type="ECO:0000256" key="6">
    <source>
        <dbReference type="ARBA" id="ARBA00047984"/>
    </source>
</evidence>
<dbReference type="InterPro" id="IPR011545">
    <property type="entry name" value="DEAD/DEAH_box_helicase_dom"/>
</dbReference>
<evidence type="ECO:0000256" key="5">
    <source>
        <dbReference type="ARBA" id="ARBA00022840"/>
    </source>
</evidence>
<keyword evidence="3" id="KW-0378">Hydrolase</keyword>
<evidence type="ECO:0000256" key="2">
    <source>
        <dbReference type="ARBA" id="ARBA00022741"/>
    </source>
</evidence>
<dbReference type="PANTHER" id="PTHR18934:SF145">
    <property type="entry name" value="ATP-DEPENDENT RNA HELICASE DHX57-RELATED"/>
    <property type="match status" value="1"/>
</dbReference>
<dbReference type="EMBL" id="CAADRA010006988">
    <property type="protein sequence ID" value="VFT97903.1"/>
    <property type="molecule type" value="Genomic_DNA"/>
</dbReference>
<evidence type="ECO:0000313" key="9">
    <source>
        <dbReference type="EMBL" id="KAF0687011.1"/>
    </source>
</evidence>
<dbReference type="SUPFAM" id="SSF54768">
    <property type="entry name" value="dsRNA-binding domain-like"/>
    <property type="match status" value="1"/>
</dbReference>
<dbReference type="OrthoDB" id="5600252at2759"/>
<dbReference type="PROSITE" id="PS51194">
    <property type="entry name" value="HELICASE_CTER"/>
    <property type="match status" value="1"/>
</dbReference>
<dbReference type="GO" id="GO:0003723">
    <property type="term" value="F:RNA binding"/>
    <property type="evidence" value="ECO:0007669"/>
    <property type="project" value="TreeGrafter"/>
</dbReference>
<organism evidence="10 11">
    <name type="scientific">Aphanomyces stellatus</name>
    <dbReference type="NCBI Taxonomy" id="120398"/>
    <lineage>
        <taxon>Eukaryota</taxon>
        <taxon>Sar</taxon>
        <taxon>Stramenopiles</taxon>
        <taxon>Oomycota</taxon>
        <taxon>Saprolegniomycetes</taxon>
        <taxon>Saprolegniales</taxon>
        <taxon>Verrucalvaceae</taxon>
        <taxon>Aphanomyces</taxon>
    </lineage>
</organism>
<reference evidence="10 11" key="1">
    <citation type="submission" date="2019-03" db="EMBL/GenBank/DDBJ databases">
        <authorList>
            <person name="Gaulin E."/>
            <person name="Dumas B."/>
        </authorList>
    </citation>
    <scope>NUCLEOTIDE SEQUENCE [LARGE SCALE GENOMIC DNA]</scope>
    <source>
        <strain evidence="10">CBS 568.67</strain>
    </source>
</reference>
<dbReference type="Proteomes" id="UP000332933">
    <property type="component" value="Unassembled WGS sequence"/>
</dbReference>
<dbReference type="GO" id="GO:0003724">
    <property type="term" value="F:RNA helicase activity"/>
    <property type="evidence" value="ECO:0007669"/>
    <property type="project" value="UniProtKB-EC"/>
</dbReference>
<dbReference type="InterPro" id="IPR056328">
    <property type="entry name" value="DSRM_DHX29"/>
</dbReference>
<dbReference type="CDD" id="cd18791">
    <property type="entry name" value="SF2_C_RHA"/>
    <property type="match status" value="1"/>
</dbReference>
<reference evidence="9" key="2">
    <citation type="submission" date="2019-06" db="EMBL/GenBank/DDBJ databases">
        <title>Genomics analysis of Aphanomyces spp. identifies a new class of oomycete effector associated with host adaptation.</title>
        <authorList>
            <person name="Gaulin E."/>
        </authorList>
    </citation>
    <scope>NUCLEOTIDE SEQUENCE</scope>
    <source>
        <strain evidence="9">CBS 578.67</strain>
    </source>
</reference>
<dbReference type="Pfam" id="PF26026">
    <property type="entry name" value="RNA_hel_CTD"/>
    <property type="match status" value="1"/>
</dbReference>
<comment type="catalytic activity">
    <reaction evidence="6">
        <text>ATP + H2O = ADP + phosphate + H(+)</text>
        <dbReference type="Rhea" id="RHEA:13065"/>
        <dbReference type="ChEBI" id="CHEBI:15377"/>
        <dbReference type="ChEBI" id="CHEBI:15378"/>
        <dbReference type="ChEBI" id="CHEBI:30616"/>
        <dbReference type="ChEBI" id="CHEBI:43474"/>
        <dbReference type="ChEBI" id="CHEBI:456216"/>
        <dbReference type="EC" id="3.6.4.13"/>
    </reaction>
</comment>
<accession>A0A485LIF2</accession>
<dbReference type="Gene3D" id="3.40.50.300">
    <property type="entry name" value="P-loop containing nucleotide triphosphate hydrolases"/>
    <property type="match status" value="2"/>
</dbReference>
<dbReference type="SUPFAM" id="SSF52540">
    <property type="entry name" value="P-loop containing nucleoside triphosphate hydrolases"/>
    <property type="match status" value="1"/>
</dbReference>
<keyword evidence="5" id="KW-0067">ATP-binding</keyword>
<dbReference type="InterPro" id="IPR007502">
    <property type="entry name" value="Helicase-assoc_dom"/>
</dbReference>
<dbReference type="PROSITE" id="PS00690">
    <property type="entry name" value="DEAH_ATP_HELICASE"/>
    <property type="match status" value="1"/>
</dbReference>
<evidence type="ECO:0000256" key="4">
    <source>
        <dbReference type="ARBA" id="ARBA00022806"/>
    </source>
</evidence>
<dbReference type="FunFam" id="1.20.120.1080:FF:000002">
    <property type="entry name" value="Putative ATP-dependent RNA helicase DHX36"/>
    <property type="match status" value="1"/>
</dbReference>
<feature type="domain" description="Helicase ATP-binding" evidence="7">
    <location>
        <begin position="504"/>
        <end position="672"/>
    </location>
</feature>
<dbReference type="CDD" id="cd17917">
    <property type="entry name" value="DEXHc_RHA-like"/>
    <property type="match status" value="1"/>
</dbReference>
<dbReference type="EC" id="3.6.4.13" evidence="1"/>
<dbReference type="InterPro" id="IPR048333">
    <property type="entry name" value="HA2_WH"/>
</dbReference>
<dbReference type="Pfam" id="PF00271">
    <property type="entry name" value="Helicase_C"/>
    <property type="match status" value="1"/>
</dbReference>
<dbReference type="InterPro" id="IPR011709">
    <property type="entry name" value="DEAD-box_helicase_OB_fold"/>
</dbReference>
<dbReference type="Pfam" id="PF00270">
    <property type="entry name" value="DEAD"/>
    <property type="match status" value="1"/>
</dbReference>
<dbReference type="Gene3D" id="1.20.120.1080">
    <property type="match status" value="1"/>
</dbReference>
<dbReference type="Pfam" id="PF04408">
    <property type="entry name" value="WHD_HA2"/>
    <property type="match status" value="1"/>
</dbReference>
<dbReference type="InterPro" id="IPR027417">
    <property type="entry name" value="P-loop_NTPase"/>
</dbReference>
<keyword evidence="4" id="KW-0347">Helicase</keyword>
<keyword evidence="2" id="KW-0547">Nucleotide-binding</keyword>
<evidence type="ECO:0000313" key="11">
    <source>
        <dbReference type="Proteomes" id="UP000332933"/>
    </source>
</evidence>
<evidence type="ECO:0000259" key="8">
    <source>
        <dbReference type="PROSITE" id="PS51194"/>
    </source>
</evidence>
<evidence type="ECO:0000313" key="10">
    <source>
        <dbReference type="EMBL" id="VFT97903.1"/>
    </source>
</evidence>
<dbReference type="InterPro" id="IPR059023">
    <property type="entry name" value="RNA_hel_CTD"/>
</dbReference>
<dbReference type="InterPro" id="IPR001650">
    <property type="entry name" value="Helicase_C-like"/>
</dbReference>
<dbReference type="PROSITE" id="PS51192">
    <property type="entry name" value="HELICASE_ATP_BIND_1"/>
    <property type="match status" value="1"/>
</dbReference>
<dbReference type="SMART" id="SM00490">
    <property type="entry name" value="HELICc"/>
    <property type="match status" value="1"/>
</dbReference>
<protein>
    <recommendedName>
        <fullName evidence="1">RNA helicase</fullName>
        <ecNumber evidence="1">3.6.4.13</ecNumber>
    </recommendedName>
</protein>
<dbReference type="Pfam" id="PF24385">
    <property type="entry name" value="DSRM_DHX29"/>
    <property type="match status" value="1"/>
</dbReference>
<dbReference type="AlphaFoldDB" id="A0A485LIF2"/>
<dbReference type="Pfam" id="PF07717">
    <property type="entry name" value="OB_NTP_bind"/>
    <property type="match status" value="1"/>
</dbReference>
<proteinExistence type="predicted"/>
<dbReference type="InterPro" id="IPR014001">
    <property type="entry name" value="Helicase_ATP-bd"/>
</dbReference>